<keyword evidence="1" id="KW-1133">Transmembrane helix</keyword>
<proteinExistence type="predicted"/>
<evidence type="ECO:0000256" key="1">
    <source>
        <dbReference type="SAM" id="Phobius"/>
    </source>
</evidence>
<feature type="transmembrane region" description="Helical" evidence="1">
    <location>
        <begin position="168"/>
        <end position="193"/>
    </location>
</feature>
<evidence type="ECO:0008006" key="4">
    <source>
        <dbReference type="Google" id="ProtNLM"/>
    </source>
</evidence>
<feature type="transmembrane region" description="Helical" evidence="1">
    <location>
        <begin position="14"/>
        <end position="42"/>
    </location>
</feature>
<keyword evidence="1" id="KW-0812">Transmembrane</keyword>
<dbReference type="RefSeq" id="WP_060922492.1">
    <property type="nucleotide sequence ID" value="NZ_LT629770.1"/>
</dbReference>
<dbReference type="GeneID" id="36300507"/>
<evidence type="ECO:0000313" key="3">
    <source>
        <dbReference type="Proteomes" id="UP000182126"/>
    </source>
</evidence>
<protein>
    <recommendedName>
        <fullName evidence="4">DUF2975 domain-containing protein</fullName>
    </recommendedName>
</protein>
<dbReference type="EMBL" id="LT629770">
    <property type="protein sequence ID" value="SDS30888.1"/>
    <property type="molecule type" value="Genomic_DNA"/>
</dbReference>
<sequence length="207" mass="21121">MLATERRPSLADGIALGLIATGAVSVGIGAIVAVAQAAGALFSPSPTVAMPVHDVDLSALDGVAGIEGAAVDSALVTLTAPPTGARWLLLLETALPALATVALCAVVWWLGVSLIRSRPFRASLGWMFAVAACLLMAGTLFGQLAGGIGRAEIVKDLAATDPAVEDVLWTLLVQFDLAPVGWAFALALVAGVFTIGRRLQRDTEGLV</sequence>
<accession>A0A1H1R597</accession>
<organism evidence="2 3">
    <name type="scientific">Microbacterium paraoxydans</name>
    <dbReference type="NCBI Taxonomy" id="199592"/>
    <lineage>
        <taxon>Bacteria</taxon>
        <taxon>Bacillati</taxon>
        <taxon>Actinomycetota</taxon>
        <taxon>Actinomycetes</taxon>
        <taxon>Micrococcales</taxon>
        <taxon>Microbacteriaceae</taxon>
        <taxon>Microbacterium</taxon>
    </lineage>
</organism>
<feature type="transmembrane region" description="Helical" evidence="1">
    <location>
        <begin position="124"/>
        <end position="148"/>
    </location>
</feature>
<name>A0A1H1R597_9MICO</name>
<feature type="transmembrane region" description="Helical" evidence="1">
    <location>
        <begin position="87"/>
        <end position="112"/>
    </location>
</feature>
<evidence type="ECO:0000313" key="2">
    <source>
        <dbReference type="EMBL" id="SDS30888.1"/>
    </source>
</evidence>
<reference evidence="2 3" key="1">
    <citation type="submission" date="2016-10" db="EMBL/GenBank/DDBJ databases">
        <authorList>
            <person name="de Groot N.N."/>
        </authorList>
    </citation>
    <scope>NUCLEOTIDE SEQUENCE [LARGE SCALE GENOMIC DNA]</scope>
    <source>
        <strain evidence="2 3">DSM 15019</strain>
    </source>
</reference>
<dbReference type="Proteomes" id="UP000182126">
    <property type="component" value="Chromosome I"/>
</dbReference>
<keyword evidence="1" id="KW-0472">Membrane</keyword>
<dbReference type="AlphaFoldDB" id="A0A1H1R597"/>
<gene>
    <name evidence="2" type="ORF">SAMN04489809_1570</name>
</gene>